<dbReference type="Gene3D" id="3.40.50.2000">
    <property type="entry name" value="Glycogen Phosphorylase B"/>
    <property type="match status" value="2"/>
</dbReference>
<sequence>MKSGQHARLARVRHIVVLRPNALGDFMFCLPALHALKHSYPEARLSYIGLPWHAAFLQGRPGPVDAVAIMPPYAGMGVGGPDDADPCAVEAFVENLRQSGIDLAVQLFGGGRHANPFIRRLGARLTVGMCAGDAEPLDRNVRHEGVVNRRLQLLEVAALAGAAAWPMRRELDVTGDDLAQAARLLPPARDGPLVLLQPGASDPRRRWPVRRFAALADVLVREGAAVAVNGTQEEAPLVRELIGAMRRPAIDLSGKVSLAALCGIVARCALVVSNDTGPLHLALALGTPAVGIYWLTNLIESAPLRQHGHRAAVSLRVHCPVCGEENIRTRCAHDASFVDDVTQDEVNALALGLLRDGRAKDGRHAVTGASGGAAAGSRFCG</sequence>
<organism evidence="3 4">
    <name type="scientific">Massilia antarctica</name>
    <dbReference type="NCBI Taxonomy" id="2765360"/>
    <lineage>
        <taxon>Bacteria</taxon>
        <taxon>Pseudomonadati</taxon>
        <taxon>Pseudomonadota</taxon>
        <taxon>Betaproteobacteria</taxon>
        <taxon>Burkholderiales</taxon>
        <taxon>Oxalobacteraceae</taxon>
        <taxon>Telluria group</taxon>
        <taxon>Massilia</taxon>
    </lineage>
</organism>
<dbReference type="CDD" id="cd03789">
    <property type="entry name" value="GT9_LPS_heptosyltransferase"/>
    <property type="match status" value="1"/>
</dbReference>
<dbReference type="InterPro" id="IPR002201">
    <property type="entry name" value="Glyco_trans_9"/>
</dbReference>
<dbReference type="InterPro" id="IPR051199">
    <property type="entry name" value="LPS_LOS_Heptosyltrfase"/>
</dbReference>
<keyword evidence="4" id="KW-1185">Reference proteome</keyword>
<keyword evidence="1" id="KW-0328">Glycosyltransferase</keyword>
<dbReference type="PANTHER" id="PTHR30160">
    <property type="entry name" value="TETRAACYLDISACCHARIDE 4'-KINASE-RELATED"/>
    <property type="match status" value="1"/>
</dbReference>
<evidence type="ECO:0000313" key="4">
    <source>
        <dbReference type="Proteomes" id="UP000662888"/>
    </source>
</evidence>
<accession>A0AA48WF43</accession>
<gene>
    <name evidence="3" type="ORF">IV454_06395</name>
</gene>
<dbReference type="Proteomes" id="UP000662888">
    <property type="component" value="Chromosome"/>
</dbReference>
<reference evidence="3 4" key="1">
    <citation type="submission" date="2020-11" db="EMBL/GenBank/DDBJ databases">
        <authorList>
            <person name="Sun Q."/>
        </authorList>
    </citation>
    <scope>NUCLEOTIDE SEQUENCE [LARGE SCALE GENOMIC DNA]</scope>
    <source>
        <strain evidence="3 4">P8398</strain>
    </source>
</reference>
<protein>
    <submittedName>
        <fullName evidence="3">Glycosyltransferase family 9 protein</fullName>
    </submittedName>
</protein>
<dbReference type="SUPFAM" id="SSF53756">
    <property type="entry name" value="UDP-Glycosyltransferase/glycogen phosphorylase"/>
    <property type="match status" value="1"/>
</dbReference>
<dbReference type="PANTHER" id="PTHR30160:SF7">
    <property type="entry name" value="ADP-HEPTOSE--LPS HEPTOSYLTRANSFERASE 2"/>
    <property type="match status" value="1"/>
</dbReference>
<dbReference type="Pfam" id="PF01075">
    <property type="entry name" value="Glyco_transf_9"/>
    <property type="match status" value="1"/>
</dbReference>
<name>A0AA48WF43_9BURK</name>
<keyword evidence="2" id="KW-0808">Transferase</keyword>
<evidence type="ECO:0000256" key="2">
    <source>
        <dbReference type="ARBA" id="ARBA00022679"/>
    </source>
</evidence>
<dbReference type="RefSeq" id="WP_206090783.1">
    <property type="nucleotide sequence ID" value="NZ_CP065053.1"/>
</dbReference>
<dbReference type="EMBL" id="CP065053">
    <property type="protein sequence ID" value="QPI51158.1"/>
    <property type="molecule type" value="Genomic_DNA"/>
</dbReference>
<proteinExistence type="predicted"/>
<evidence type="ECO:0000256" key="1">
    <source>
        <dbReference type="ARBA" id="ARBA00022676"/>
    </source>
</evidence>
<evidence type="ECO:0000313" key="3">
    <source>
        <dbReference type="EMBL" id="QPI51158.1"/>
    </source>
</evidence>